<evidence type="ECO:0000256" key="2">
    <source>
        <dbReference type="ARBA" id="ARBA00022723"/>
    </source>
</evidence>
<dbReference type="InterPro" id="IPR008906">
    <property type="entry name" value="HATC_C_dom"/>
</dbReference>
<feature type="compositionally biased region" description="Low complexity" evidence="6">
    <location>
        <begin position="10"/>
        <end position="19"/>
    </location>
</feature>
<feature type="domain" description="HAT C-terminal dimerisation" evidence="7">
    <location>
        <begin position="93"/>
        <end position="173"/>
    </location>
</feature>
<proteinExistence type="predicted"/>
<evidence type="ECO:0000313" key="9">
    <source>
        <dbReference type="Proteomes" id="UP001164743"/>
    </source>
</evidence>
<dbReference type="Pfam" id="PF05699">
    <property type="entry name" value="Dimer_Tnp_hAT"/>
    <property type="match status" value="1"/>
</dbReference>
<dbReference type="InterPro" id="IPR052035">
    <property type="entry name" value="ZnF_BED_domain_contain"/>
</dbReference>
<gene>
    <name evidence="8" type="ORF">PtA15_4A541</name>
</gene>
<keyword evidence="3" id="KW-0863">Zinc-finger</keyword>
<evidence type="ECO:0000256" key="6">
    <source>
        <dbReference type="SAM" id="MobiDB-lite"/>
    </source>
</evidence>
<evidence type="ECO:0000256" key="4">
    <source>
        <dbReference type="ARBA" id="ARBA00022833"/>
    </source>
</evidence>
<comment type="subcellular location">
    <subcellularLocation>
        <location evidence="1">Nucleus</location>
    </subcellularLocation>
</comment>
<sequence>MPAQRRQRSSSKNSSPSSESDSDDVLLDAVNMSKEEIITMFKDAAECFSNNSTYAETDSPMNKNKLHDLKSSLSISSSLFKKKKIKITCLQEEITSYLESKCEEEACEPLEYWKWNSKKFPSLSSIAQTYLAASASSTPCERAFSVGRHVQDYSQNRMKSTTLESIICLQNWIDNGVISISNSENFK</sequence>
<evidence type="ECO:0000259" key="7">
    <source>
        <dbReference type="Pfam" id="PF05699"/>
    </source>
</evidence>
<dbReference type="InterPro" id="IPR012337">
    <property type="entry name" value="RNaseH-like_sf"/>
</dbReference>
<dbReference type="PANTHER" id="PTHR46481">
    <property type="entry name" value="ZINC FINGER BED DOMAIN-CONTAINING PROTEIN 4"/>
    <property type="match status" value="1"/>
</dbReference>
<dbReference type="PANTHER" id="PTHR46481:SF10">
    <property type="entry name" value="ZINC FINGER BED DOMAIN-CONTAINING PROTEIN 39"/>
    <property type="match status" value="1"/>
</dbReference>
<keyword evidence="5" id="KW-0539">Nucleus</keyword>
<accession>A0ABY7CH58</accession>
<dbReference type="RefSeq" id="XP_053019645.1">
    <property type="nucleotide sequence ID" value="XM_053168436.1"/>
</dbReference>
<organism evidence="8 9">
    <name type="scientific">Puccinia triticina</name>
    <dbReference type="NCBI Taxonomy" id="208348"/>
    <lineage>
        <taxon>Eukaryota</taxon>
        <taxon>Fungi</taxon>
        <taxon>Dikarya</taxon>
        <taxon>Basidiomycota</taxon>
        <taxon>Pucciniomycotina</taxon>
        <taxon>Pucciniomycetes</taxon>
        <taxon>Pucciniales</taxon>
        <taxon>Pucciniaceae</taxon>
        <taxon>Puccinia</taxon>
    </lineage>
</organism>
<evidence type="ECO:0000313" key="8">
    <source>
        <dbReference type="EMBL" id="WAQ84090.1"/>
    </source>
</evidence>
<keyword evidence="4" id="KW-0862">Zinc</keyword>
<keyword evidence="2" id="KW-0479">Metal-binding</keyword>
<evidence type="ECO:0000256" key="5">
    <source>
        <dbReference type="ARBA" id="ARBA00023242"/>
    </source>
</evidence>
<evidence type="ECO:0000256" key="3">
    <source>
        <dbReference type="ARBA" id="ARBA00022771"/>
    </source>
</evidence>
<feature type="region of interest" description="Disordered" evidence="6">
    <location>
        <begin position="1"/>
        <end position="25"/>
    </location>
</feature>
<protein>
    <recommendedName>
        <fullName evidence="7">HAT C-terminal dimerisation domain-containing protein</fullName>
    </recommendedName>
</protein>
<dbReference type="Proteomes" id="UP001164743">
    <property type="component" value="Chromosome 4A"/>
</dbReference>
<name>A0ABY7CH58_9BASI</name>
<dbReference type="SUPFAM" id="SSF53098">
    <property type="entry name" value="Ribonuclease H-like"/>
    <property type="match status" value="1"/>
</dbReference>
<keyword evidence="9" id="KW-1185">Reference proteome</keyword>
<reference evidence="8" key="1">
    <citation type="submission" date="2022-10" db="EMBL/GenBank/DDBJ databases">
        <title>Puccinia triticina Genome sequencing and assembly.</title>
        <authorList>
            <person name="Li C."/>
        </authorList>
    </citation>
    <scope>NUCLEOTIDE SEQUENCE</scope>
    <source>
        <strain evidence="8">Pt15</strain>
    </source>
</reference>
<dbReference type="GeneID" id="77809331"/>
<dbReference type="EMBL" id="CP110424">
    <property type="protein sequence ID" value="WAQ84090.1"/>
    <property type="molecule type" value="Genomic_DNA"/>
</dbReference>
<evidence type="ECO:0000256" key="1">
    <source>
        <dbReference type="ARBA" id="ARBA00004123"/>
    </source>
</evidence>